<dbReference type="OrthoDB" id="9808480at2"/>
<keyword evidence="2" id="KW-0489">Methyltransferase</keyword>
<keyword evidence="2" id="KW-0808">Transferase</keyword>
<dbReference type="Gene3D" id="3.40.50.150">
    <property type="entry name" value="Vaccinia Virus protein VP39"/>
    <property type="match status" value="1"/>
</dbReference>
<keyword evidence="3" id="KW-1185">Reference proteome</keyword>
<name>A0A1H3X6B2_9RHOB</name>
<feature type="domain" description="Methyltransferase" evidence="1">
    <location>
        <begin position="46"/>
        <end position="140"/>
    </location>
</feature>
<protein>
    <submittedName>
        <fullName evidence="2">Methyltransferase domain-containing protein</fullName>
    </submittedName>
</protein>
<dbReference type="SUPFAM" id="SSF53335">
    <property type="entry name" value="S-adenosyl-L-methionine-dependent methyltransferases"/>
    <property type="match status" value="1"/>
</dbReference>
<reference evidence="2 3" key="1">
    <citation type="submission" date="2016-10" db="EMBL/GenBank/DDBJ databases">
        <authorList>
            <person name="de Groot N.N."/>
        </authorList>
    </citation>
    <scope>NUCLEOTIDE SEQUENCE [LARGE SCALE GENOMIC DNA]</scope>
    <source>
        <strain evidence="2 3">DSM 15345</strain>
    </source>
</reference>
<dbReference type="EMBL" id="FNQM01000002">
    <property type="protein sequence ID" value="SDZ94813.1"/>
    <property type="molecule type" value="Genomic_DNA"/>
</dbReference>
<dbReference type="InterPro" id="IPR029063">
    <property type="entry name" value="SAM-dependent_MTases_sf"/>
</dbReference>
<sequence>MTDEAVAALIALHACAPREGPGDVATLERMIAALGFAPYAGPTRAADLGCGSGATALHLAEAYGADVLAVDFAEPFVARLAERLAEAPPARGAVSPHRGDMLAPPVAPGALDLIVSEGAAYNVGFATAMKAWRPLVRAGGGLVVSECVWFGARRPPEAAAFWAEAYPEMGSISDAVAKAEAGGWRLKAAERLAPEVWWTSYYDPLAARCDALEPGADGVLKAVIAETRAEMALFRATSADWGYVYLALDAD</sequence>
<dbReference type="CDD" id="cd02440">
    <property type="entry name" value="AdoMet_MTases"/>
    <property type="match status" value="1"/>
</dbReference>
<proteinExistence type="predicted"/>
<evidence type="ECO:0000313" key="2">
    <source>
        <dbReference type="EMBL" id="SDZ94813.1"/>
    </source>
</evidence>
<dbReference type="RefSeq" id="WP_093248764.1">
    <property type="nucleotide sequence ID" value="NZ_FNQM01000002.1"/>
</dbReference>
<dbReference type="Proteomes" id="UP000198703">
    <property type="component" value="Unassembled WGS sequence"/>
</dbReference>
<accession>A0A1H3X6B2</accession>
<evidence type="ECO:0000259" key="1">
    <source>
        <dbReference type="Pfam" id="PF13649"/>
    </source>
</evidence>
<dbReference type="Pfam" id="PF13649">
    <property type="entry name" value="Methyltransf_25"/>
    <property type="match status" value="1"/>
</dbReference>
<evidence type="ECO:0000313" key="3">
    <source>
        <dbReference type="Proteomes" id="UP000198703"/>
    </source>
</evidence>
<dbReference type="STRING" id="89524.SAMN05444370_102291"/>
<dbReference type="AlphaFoldDB" id="A0A1H3X6B2"/>
<gene>
    <name evidence="2" type="ORF">SAMN05444370_102291</name>
</gene>
<dbReference type="GO" id="GO:0032259">
    <property type="term" value="P:methylation"/>
    <property type="evidence" value="ECO:0007669"/>
    <property type="project" value="UniProtKB-KW"/>
</dbReference>
<dbReference type="GO" id="GO:0008168">
    <property type="term" value="F:methyltransferase activity"/>
    <property type="evidence" value="ECO:0007669"/>
    <property type="project" value="UniProtKB-KW"/>
</dbReference>
<dbReference type="InterPro" id="IPR041698">
    <property type="entry name" value="Methyltransf_25"/>
</dbReference>
<organism evidence="2 3">
    <name type="scientific">Rubrimonas cliftonensis</name>
    <dbReference type="NCBI Taxonomy" id="89524"/>
    <lineage>
        <taxon>Bacteria</taxon>
        <taxon>Pseudomonadati</taxon>
        <taxon>Pseudomonadota</taxon>
        <taxon>Alphaproteobacteria</taxon>
        <taxon>Rhodobacterales</taxon>
        <taxon>Paracoccaceae</taxon>
        <taxon>Rubrimonas</taxon>
    </lineage>
</organism>